<evidence type="ECO:0000256" key="1">
    <source>
        <dbReference type="HAMAP-Rule" id="MF_02036"/>
    </source>
</evidence>
<comment type="pathway">
    <text evidence="1">Amino-acid biosynthesis; ergothioneine biosynthesis.</text>
</comment>
<comment type="caution">
    <text evidence="4">The sequence shown here is derived from an EMBL/GenBank/DDBJ whole genome shotgun (WGS) entry which is preliminary data.</text>
</comment>
<feature type="domain" description="Glutamine amidotransferase type-2" evidence="3">
    <location>
        <begin position="2"/>
        <end position="244"/>
    </location>
</feature>
<proteinExistence type="inferred from homology"/>
<dbReference type="PROSITE" id="PS51278">
    <property type="entry name" value="GATASE_TYPE_2"/>
    <property type="match status" value="1"/>
</dbReference>
<feature type="region of interest" description="Disordered" evidence="2">
    <location>
        <begin position="210"/>
        <end position="232"/>
    </location>
</feature>
<dbReference type="NCBIfam" id="TIGR03442">
    <property type="entry name" value="ergothioneine biosynthesis protein EgtC"/>
    <property type="match status" value="1"/>
</dbReference>
<organism evidence="4 5">
    <name type="scientific">Nocardioides perillae</name>
    <dbReference type="NCBI Taxonomy" id="1119534"/>
    <lineage>
        <taxon>Bacteria</taxon>
        <taxon>Bacillati</taxon>
        <taxon>Actinomycetota</taxon>
        <taxon>Actinomycetes</taxon>
        <taxon>Propionibacteriales</taxon>
        <taxon>Nocardioidaceae</taxon>
        <taxon>Nocardioides</taxon>
    </lineage>
</organism>
<dbReference type="GO" id="GO:0052699">
    <property type="term" value="P:ergothioneine biosynthetic process"/>
    <property type="evidence" value="ECO:0007669"/>
    <property type="project" value="UniProtKB-UniRule"/>
</dbReference>
<dbReference type="Proteomes" id="UP000544110">
    <property type="component" value="Unassembled WGS sequence"/>
</dbReference>
<dbReference type="RefSeq" id="WP_179517159.1">
    <property type="nucleotide sequence ID" value="NZ_JACCAC010000001.1"/>
</dbReference>
<comment type="catalytic activity">
    <reaction evidence="1">
        <text>gamma-L-glutamyl-hercynylcysteine S-oxide + H2O = S-(hercyn-2-yl)-L-cysteine S-oxide + L-glutamate</text>
        <dbReference type="Rhea" id="RHEA:42684"/>
        <dbReference type="ChEBI" id="CHEBI:15377"/>
        <dbReference type="ChEBI" id="CHEBI:29985"/>
        <dbReference type="ChEBI" id="CHEBI:82703"/>
        <dbReference type="ChEBI" id="CHEBI:82706"/>
        <dbReference type="EC" id="3.5.1.118"/>
    </reaction>
</comment>
<comment type="function">
    <text evidence="1">Catalyzes the hydrolysis of the gamma-glutamyl amide bond of hercynyl-gamma-L-glutamyl-L-cysteine sulfoxide to produce hercynylcysteine sulfoxide, a step in the biosynthesis pathway of ergothioneine.</text>
</comment>
<sequence length="252" mass="26563">MCRHLAWLGPPRALDDLVLAPEHGLLTQSWAPRRQRHGTVNVDGFGVGWYAAARPAPVRYRRAQPIWTDASFASLAPTVASSCVVAAVRSATVGTSADESAAAPFTEGRWLLSHNGRLEDWSGARKALREHAADVPDARTGVDSALLFGLAVARWQGGASLGEGLASATTDLLAHGGGRLTTLAADGESVAGVVCGEPLWWRREAGGVVVASEPHGPDTGPDDDLDESGWRELPDRTVFVVRPGAEPETAPL</sequence>
<dbReference type="InterPro" id="IPR017932">
    <property type="entry name" value="GATase_2_dom"/>
</dbReference>
<evidence type="ECO:0000256" key="2">
    <source>
        <dbReference type="SAM" id="MobiDB-lite"/>
    </source>
</evidence>
<reference evidence="4 5" key="1">
    <citation type="submission" date="2020-07" db="EMBL/GenBank/DDBJ databases">
        <title>Sequencing the genomes of 1000 actinobacteria strains.</title>
        <authorList>
            <person name="Klenk H.-P."/>
        </authorList>
    </citation>
    <scope>NUCLEOTIDE SEQUENCE [LARGE SCALE GENOMIC DNA]</scope>
    <source>
        <strain evidence="4 5">DSM 24552</strain>
    </source>
</reference>
<dbReference type="GO" id="GO:0016740">
    <property type="term" value="F:transferase activity"/>
    <property type="evidence" value="ECO:0007669"/>
    <property type="project" value="UniProtKB-KW"/>
</dbReference>
<evidence type="ECO:0000259" key="3">
    <source>
        <dbReference type="PROSITE" id="PS51278"/>
    </source>
</evidence>
<evidence type="ECO:0000313" key="4">
    <source>
        <dbReference type="EMBL" id="NYG54562.1"/>
    </source>
</evidence>
<dbReference type="PANTHER" id="PTHR43187:SF2">
    <property type="entry name" value="GAMMA-GLUTAMYL-HERCYNYLCYSTEINE SULFOXIDE HYDROLASE"/>
    <property type="match status" value="1"/>
</dbReference>
<dbReference type="EMBL" id="JACCAC010000001">
    <property type="protein sequence ID" value="NYG54562.1"/>
    <property type="molecule type" value="Genomic_DNA"/>
</dbReference>
<name>A0A7Y9RQC0_9ACTN</name>
<dbReference type="HAMAP" id="MF_02036">
    <property type="entry name" value="EgtC"/>
    <property type="match status" value="1"/>
</dbReference>
<dbReference type="EC" id="3.5.1.118" evidence="1"/>
<dbReference type="UniPathway" id="UPA01014"/>
<dbReference type="InterPro" id="IPR017808">
    <property type="entry name" value="EgtC"/>
</dbReference>
<dbReference type="AlphaFoldDB" id="A0A7Y9RQC0"/>
<keyword evidence="1 4" id="KW-0378">Hydrolase</keyword>
<dbReference type="InterPro" id="IPR052373">
    <property type="entry name" value="Gamma-glu_amide_hydrolase"/>
</dbReference>
<dbReference type="SUPFAM" id="SSF56235">
    <property type="entry name" value="N-terminal nucleophile aminohydrolases (Ntn hydrolases)"/>
    <property type="match status" value="1"/>
</dbReference>
<dbReference type="CDD" id="cd01908">
    <property type="entry name" value="YafJ"/>
    <property type="match status" value="1"/>
</dbReference>
<dbReference type="InterPro" id="IPR032889">
    <property type="entry name" value="EgtC_Actinobacteria"/>
</dbReference>
<keyword evidence="4" id="KW-0808">Transferase</keyword>
<keyword evidence="1 4" id="KW-0315">Glutamine amidotransferase</keyword>
<evidence type="ECO:0000313" key="5">
    <source>
        <dbReference type="Proteomes" id="UP000544110"/>
    </source>
</evidence>
<dbReference type="PANTHER" id="PTHR43187">
    <property type="entry name" value="GLUTAMINE AMIDOTRANSFERASE DUG3-RELATED"/>
    <property type="match status" value="1"/>
</dbReference>
<accession>A0A7Y9RQC0</accession>
<protein>
    <recommendedName>
        <fullName evidence="1">Gamma-glutamyl-hercynylcysteine sulfoxide hydrolase</fullName>
        <ecNumber evidence="1">3.5.1.118</ecNumber>
    </recommendedName>
    <alternativeName>
        <fullName evidence="1">Gamma-glutamyl hercynylcysteine S-oxide hydrolase</fullName>
    </alternativeName>
</protein>
<keyword evidence="5" id="KW-1185">Reference proteome</keyword>
<gene>
    <name evidence="1" type="primary">egtC</name>
    <name evidence="4" type="ORF">BJ989_000866</name>
</gene>
<dbReference type="GO" id="GO:0016811">
    <property type="term" value="F:hydrolase activity, acting on carbon-nitrogen (but not peptide) bonds, in linear amides"/>
    <property type="evidence" value="ECO:0007669"/>
    <property type="project" value="UniProtKB-UniRule"/>
</dbReference>
<dbReference type="Pfam" id="PF13522">
    <property type="entry name" value="GATase_6"/>
    <property type="match status" value="1"/>
</dbReference>
<dbReference type="Gene3D" id="3.60.20.10">
    <property type="entry name" value="Glutamine Phosphoribosylpyrophosphate, subunit 1, domain 1"/>
    <property type="match status" value="1"/>
</dbReference>
<dbReference type="InterPro" id="IPR029055">
    <property type="entry name" value="Ntn_hydrolases_N"/>
</dbReference>